<keyword evidence="4" id="KW-0560">Oxidoreductase</keyword>
<keyword evidence="5" id="KW-0676">Redox-active center</keyword>
<dbReference type="Proteomes" id="UP000198122">
    <property type="component" value="Unassembled WGS sequence"/>
</dbReference>
<accession>A0A212T8M7</accession>
<comment type="function">
    <text evidence="7">Thiol-specific peroxidase that catalyzes the reduction of hydrogen peroxide and organic hydroperoxides to water and alcohols, respectively. Plays a role in cell protection against oxidative stress by detoxifying peroxides.</text>
</comment>
<evidence type="ECO:0000256" key="2">
    <source>
        <dbReference type="ARBA" id="ARBA00022559"/>
    </source>
</evidence>
<evidence type="ECO:0000313" key="10">
    <source>
        <dbReference type="EMBL" id="SNC62413.1"/>
    </source>
</evidence>
<gene>
    <name evidence="10" type="ORF">SAMN05445756_0690</name>
</gene>
<dbReference type="GO" id="GO:0006979">
    <property type="term" value="P:response to oxidative stress"/>
    <property type="evidence" value="ECO:0007669"/>
    <property type="project" value="TreeGrafter"/>
</dbReference>
<keyword evidence="2" id="KW-0575">Peroxidase</keyword>
<evidence type="ECO:0000256" key="7">
    <source>
        <dbReference type="ARBA" id="ARBA00037420"/>
    </source>
</evidence>
<dbReference type="Gene3D" id="3.40.30.10">
    <property type="entry name" value="Glutaredoxin"/>
    <property type="match status" value="1"/>
</dbReference>
<proteinExistence type="inferred from homology"/>
<dbReference type="GO" id="GO:0033554">
    <property type="term" value="P:cellular response to stress"/>
    <property type="evidence" value="ECO:0007669"/>
    <property type="project" value="TreeGrafter"/>
</dbReference>
<comment type="similarity">
    <text evidence="6">Belongs to the peroxiredoxin family. Prx6 subfamily.</text>
</comment>
<feature type="domain" description="Thioredoxin" evidence="9">
    <location>
        <begin position="4"/>
        <end position="160"/>
    </location>
</feature>
<dbReference type="GO" id="GO:0042744">
    <property type="term" value="P:hydrogen peroxide catabolic process"/>
    <property type="evidence" value="ECO:0007669"/>
    <property type="project" value="TreeGrafter"/>
</dbReference>
<feature type="active site" description="Cysteine sulfenic acid (-SOH) intermediate; for peroxidase activity" evidence="8">
    <location>
        <position position="46"/>
    </location>
</feature>
<dbReference type="Pfam" id="PF00578">
    <property type="entry name" value="AhpC-TSA"/>
    <property type="match status" value="1"/>
</dbReference>
<dbReference type="OrthoDB" id="9812811at2"/>
<evidence type="ECO:0000256" key="3">
    <source>
        <dbReference type="ARBA" id="ARBA00022862"/>
    </source>
</evidence>
<comment type="similarity">
    <text evidence="1">Belongs to the peroxiredoxin family. AhpC/Prx1 subfamily.</text>
</comment>
<dbReference type="Pfam" id="PF10417">
    <property type="entry name" value="1-cysPrx_C"/>
    <property type="match status" value="1"/>
</dbReference>
<organism evidence="10 11">
    <name type="scientific">Kytococcus aerolatus</name>
    <dbReference type="NCBI Taxonomy" id="592308"/>
    <lineage>
        <taxon>Bacteria</taxon>
        <taxon>Bacillati</taxon>
        <taxon>Actinomycetota</taxon>
        <taxon>Actinomycetes</taxon>
        <taxon>Micrococcales</taxon>
        <taxon>Kytococcaceae</taxon>
        <taxon>Kytococcus</taxon>
    </lineage>
</organism>
<evidence type="ECO:0000256" key="5">
    <source>
        <dbReference type="ARBA" id="ARBA00023284"/>
    </source>
</evidence>
<dbReference type="PANTHER" id="PTHR10681:SF128">
    <property type="entry name" value="THIOREDOXIN-DEPENDENT PEROXIDE REDUCTASE, MITOCHONDRIAL"/>
    <property type="match status" value="1"/>
</dbReference>
<dbReference type="InterPro" id="IPR050217">
    <property type="entry name" value="Peroxiredoxin"/>
</dbReference>
<evidence type="ECO:0000256" key="4">
    <source>
        <dbReference type="ARBA" id="ARBA00023002"/>
    </source>
</evidence>
<dbReference type="InterPro" id="IPR013766">
    <property type="entry name" value="Thioredoxin_domain"/>
</dbReference>
<dbReference type="FunFam" id="3.40.30.10:FF:000011">
    <property type="entry name" value="Peroxiredoxin PRX1"/>
    <property type="match status" value="1"/>
</dbReference>
<dbReference type="PROSITE" id="PS51352">
    <property type="entry name" value="THIOREDOXIN_2"/>
    <property type="match status" value="1"/>
</dbReference>
<dbReference type="GO" id="GO:0008379">
    <property type="term" value="F:thioredoxin peroxidase activity"/>
    <property type="evidence" value="ECO:0007669"/>
    <property type="project" value="TreeGrafter"/>
</dbReference>
<dbReference type="EMBL" id="FYEZ01000001">
    <property type="protein sequence ID" value="SNC62413.1"/>
    <property type="molecule type" value="Genomic_DNA"/>
</dbReference>
<dbReference type="GO" id="GO:0045454">
    <property type="term" value="P:cell redox homeostasis"/>
    <property type="evidence" value="ECO:0007669"/>
    <property type="project" value="TreeGrafter"/>
</dbReference>
<evidence type="ECO:0000313" key="11">
    <source>
        <dbReference type="Proteomes" id="UP000198122"/>
    </source>
</evidence>
<evidence type="ECO:0000256" key="1">
    <source>
        <dbReference type="ARBA" id="ARBA00009796"/>
    </source>
</evidence>
<dbReference type="RefSeq" id="WP_088817654.1">
    <property type="nucleotide sequence ID" value="NZ_FYEZ01000001.1"/>
</dbReference>
<dbReference type="InterPro" id="IPR036249">
    <property type="entry name" value="Thioredoxin-like_sf"/>
</dbReference>
<evidence type="ECO:0000256" key="6">
    <source>
        <dbReference type="ARBA" id="ARBA00025719"/>
    </source>
</evidence>
<dbReference type="InterPro" id="IPR019479">
    <property type="entry name" value="Peroxiredoxin_C"/>
</dbReference>
<dbReference type="PANTHER" id="PTHR10681">
    <property type="entry name" value="THIOREDOXIN PEROXIDASE"/>
    <property type="match status" value="1"/>
</dbReference>
<evidence type="ECO:0000259" key="9">
    <source>
        <dbReference type="PROSITE" id="PS51352"/>
    </source>
</evidence>
<dbReference type="CDD" id="cd03016">
    <property type="entry name" value="PRX_1cys"/>
    <property type="match status" value="1"/>
</dbReference>
<dbReference type="InterPro" id="IPR045020">
    <property type="entry name" value="PRX_1cys"/>
</dbReference>
<dbReference type="InterPro" id="IPR024706">
    <property type="entry name" value="Peroxiredoxin_AhpC-typ"/>
</dbReference>
<keyword evidence="11" id="KW-1185">Reference proteome</keyword>
<dbReference type="AlphaFoldDB" id="A0A212T8M7"/>
<reference evidence="10 11" key="1">
    <citation type="submission" date="2017-06" db="EMBL/GenBank/DDBJ databases">
        <authorList>
            <person name="Kim H.J."/>
            <person name="Triplett B.A."/>
        </authorList>
    </citation>
    <scope>NUCLEOTIDE SEQUENCE [LARGE SCALE GENOMIC DNA]</scope>
    <source>
        <strain evidence="10 11">DSM 22179</strain>
    </source>
</reference>
<dbReference type="GO" id="GO:0005829">
    <property type="term" value="C:cytosol"/>
    <property type="evidence" value="ECO:0007669"/>
    <property type="project" value="TreeGrafter"/>
</dbReference>
<dbReference type="NCBIfam" id="NF009668">
    <property type="entry name" value="PRK13189.1"/>
    <property type="match status" value="1"/>
</dbReference>
<sequence length="211" mass="23433">MAHLQLGDTAPDFIADSQLGETAFHQWKGDSWAVLFSHPADKTPVCTTEMGRFAQREEEFTKCNVKLVGLSVDTVEEHKAWIPDIEKFAGAEVNYPILDDADKKVSELYGMIHPGEGDTNSVRAGFVVDPEHTIRLILMCPKSTGRNVDEILRVVDALQTADSAGAATGADWKVGDRIIVPPTIPTDEAREQFEDVEEIYPYLRFTTGRKK</sequence>
<dbReference type="PIRSF" id="PIRSF000239">
    <property type="entry name" value="AHPC"/>
    <property type="match status" value="1"/>
</dbReference>
<evidence type="ECO:0000256" key="8">
    <source>
        <dbReference type="PIRSR" id="PIRSR000239-1"/>
    </source>
</evidence>
<dbReference type="InterPro" id="IPR000866">
    <property type="entry name" value="AhpC/TSA"/>
</dbReference>
<dbReference type="SUPFAM" id="SSF52833">
    <property type="entry name" value="Thioredoxin-like"/>
    <property type="match status" value="1"/>
</dbReference>
<keyword evidence="3" id="KW-0049">Antioxidant</keyword>
<name>A0A212T8M7_9MICO</name>
<protein>
    <submittedName>
        <fullName evidence="10">1-Cys peroxiredoxin</fullName>
    </submittedName>
</protein>
<dbReference type="Gene3D" id="3.30.1020.10">
    <property type="entry name" value="Antioxidant, Horf6, Chain A, domain2"/>
    <property type="match status" value="1"/>
</dbReference>